<protein>
    <submittedName>
        <fullName evidence="2">Uu.00g051730.m01.CDS01</fullName>
    </submittedName>
</protein>
<dbReference type="AlphaFoldDB" id="A0AAI8VW58"/>
<gene>
    <name evidence="2" type="ORF">KHLLAP_LOCUS12626</name>
</gene>
<reference evidence="2" key="1">
    <citation type="submission" date="2023-10" db="EMBL/GenBank/DDBJ databases">
        <authorList>
            <person name="Hackl T."/>
        </authorList>
    </citation>
    <scope>NUCLEOTIDE SEQUENCE</scope>
</reference>
<proteinExistence type="predicted"/>
<evidence type="ECO:0000256" key="1">
    <source>
        <dbReference type="SAM" id="SignalP"/>
    </source>
</evidence>
<comment type="caution">
    <text evidence="2">The sequence shown here is derived from an EMBL/GenBank/DDBJ whole genome shotgun (WGS) entry which is preliminary data.</text>
</comment>
<dbReference type="Proteomes" id="UP001295740">
    <property type="component" value="Unassembled WGS sequence"/>
</dbReference>
<feature type="signal peptide" evidence="1">
    <location>
        <begin position="1"/>
        <end position="17"/>
    </location>
</feature>
<feature type="chain" id="PRO_5042534709" evidence="1">
    <location>
        <begin position="18"/>
        <end position="248"/>
    </location>
</feature>
<evidence type="ECO:0000313" key="2">
    <source>
        <dbReference type="EMBL" id="CAJ2512158.1"/>
    </source>
</evidence>
<accession>A0AAI8VW58</accession>
<keyword evidence="3" id="KW-1185">Reference proteome</keyword>
<keyword evidence="1" id="KW-0732">Signal</keyword>
<dbReference type="EMBL" id="CAUWAG010000019">
    <property type="protein sequence ID" value="CAJ2512158.1"/>
    <property type="molecule type" value="Genomic_DNA"/>
</dbReference>
<evidence type="ECO:0000313" key="3">
    <source>
        <dbReference type="Proteomes" id="UP001295740"/>
    </source>
</evidence>
<organism evidence="2 3">
    <name type="scientific">Anthostomella pinea</name>
    <dbReference type="NCBI Taxonomy" id="933095"/>
    <lineage>
        <taxon>Eukaryota</taxon>
        <taxon>Fungi</taxon>
        <taxon>Dikarya</taxon>
        <taxon>Ascomycota</taxon>
        <taxon>Pezizomycotina</taxon>
        <taxon>Sordariomycetes</taxon>
        <taxon>Xylariomycetidae</taxon>
        <taxon>Xylariales</taxon>
        <taxon>Xylariaceae</taxon>
        <taxon>Anthostomella</taxon>
    </lineage>
</organism>
<name>A0AAI8VW58_9PEZI</name>
<sequence>MKITSLVILGLLALVQGTPLGPYSNSREITDPATLRDLRARQASAMEQIRNGTAYYPARDTTHPELQGRNPLLALAGIMILRIVGNAASDVLRGLEKVFGEDDSDEIWNNPDYCRIMYQTQGGGNCQTNTILKGRAEGSEPPVTYFQDQGIGKYSIRWTATDSYAWGNSSKCETEGICKPQLTFYRDKYDIVLNTWESQGEVSACQYSHGEDCKGLCSDGVTDQFSSGGNKWGGQCAIPCEGDSRLPT</sequence>